<protein>
    <submittedName>
        <fullName evidence="3">Uncharacterized protein</fullName>
    </submittedName>
</protein>
<dbReference type="EMBL" id="CXWD01000023">
    <property type="protein sequence ID" value="CTQ75931.1"/>
    <property type="molecule type" value="Genomic_DNA"/>
</dbReference>
<feature type="coiled-coil region" evidence="1">
    <location>
        <begin position="57"/>
        <end position="105"/>
    </location>
</feature>
<keyword evidence="2" id="KW-0812">Transmembrane</keyword>
<dbReference type="Proteomes" id="UP000053235">
    <property type="component" value="Unassembled WGS sequence"/>
</dbReference>
<accession>A0A0M7AN31</accession>
<evidence type="ECO:0000313" key="4">
    <source>
        <dbReference type="Proteomes" id="UP000053235"/>
    </source>
</evidence>
<keyword evidence="1" id="KW-0175">Coiled coil</keyword>
<dbReference type="STRING" id="388408.LAX5112_04413"/>
<sequence>MIWMAVSTYIEKTIGRRRAKIALAVLALAIGLYGFHVLDKNAAVKAAKEGLVSRVELSAAKAELKVLKDRAAALEAANFQFQRQLQEAEALQTRQALELEDYESTVDAVVGPALLEQLRNR</sequence>
<gene>
    <name evidence="3" type="ORF">LAX5112_04413</name>
</gene>
<proteinExistence type="predicted"/>
<organism evidence="3 4">
    <name type="scientific">Roseibium alexandrii</name>
    <dbReference type="NCBI Taxonomy" id="388408"/>
    <lineage>
        <taxon>Bacteria</taxon>
        <taxon>Pseudomonadati</taxon>
        <taxon>Pseudomonadota</taxon>
        <taxon>Alphaproteobacteria</taxon>
        <taxon>Hyphomicrobiales</taxon>
        <taxon>Stappiaceae</taxon>
        <taxon>Roseibium</taxon>
    </lineage>
</organism>
<evidence type="ECO:0000256" key="2">
    <source>
        <dbReference type="SAM" id="Phobius"/>
    </source>
</evidence>
<evidence type="ECO:0000256" key="1">
    <source>
        <dbReference type="SAM" id="Coils"/>
    </source>
</evidence>
<keyword evidence="2" id="KW-0472">Membrane</keyword>
<dbReference type="RefSeq" id="WP_055673623.1">
    <property type="nucleotide sequence ID" value="NZ_CXWD01000023.1"/>
</dbReference>
<dbReference type="AlphaFoldDB" id="A0A0M7AN31"/>
<feature type="transmembrane region" description="Helical" evidence="2">
    <location>
        <begin position="21"/>
        <end position="38"/>
    </location>
</feature>
<name>A0A0M7AN31_9HYPH</name>
<keyword evidence="4" id="KW-1185">Reference proteome</keyword>
<keyword evidence="2" id="KW-1133">Transmembrane helix</keyword>
<reference evidence="4" key="1">
    <citation type="submission" date="2015-07" db="EMBL/GenBank/DDBJ databases">
        <authorList>
            <person name="Rodrigo-Torres Lidia"/>
            <person name="Arahal R.David."/>
        </authorList>
    </citation>
    <scope>NUCLEOTIDE SEQUENCE [LARGE SCALE GENOMIC DNA]</scope>
    <source>
        <strain evidence="4">CECT 5112</strain>
    </source>
</reference>
<evidence type="ECO:0000313" key="3">
    <source>
        <dbReference type="EMBL" id="CTQ75931.1"/>
    </source>
</evidence>